<dbReference type="eggNOG" id="COG2852">
    <property type="taxonomic scope" value="Bacteria"/>
</dbReference>
<dbReference type="Gene3D" id="3.40.960.10">
    <property type="entry name" value="VSR Endonuclease"/>
    <property type="match status" value="1"/>
</dbReference>
<accession>H5Y252</accession>
<sequence length="137" mass="16229">MVIFMNKIEEVFFNAYNIIEKTGETDISYNLESQVVVGIYKVDFVYGCCAIEIDGHEYHKTKEQREVDYKRERYLLRHGYTPIRFTGTEVFLDAKKCVLEMLELGESINIRDHTYWLACKEHGINTVWWSPMVDRSD</sequence>
<dbReference type="SUPFAM" id="SSF52980">
    <property type="entry name" value="Restriction endonuclease-like"/>
    <property type="match status" value="1"/>
</dbReference>
<dbReference type="Pfam" id="PF18741">
    <property type="entry name" value="MTES_1575"/>
    <property type="match status" value="1"/>
</dbReference>
<dbReference type="EMBL" id="CM001441">
    <property type="protein sequence ID" value="EHQ88250.1"/>
    <property type="molecule type" value="Genomic_DNA"/>
</dbReference>
<evidence type="ECO:0000259" key="1">
    <source>
        <dbReference type="Pfam" id="PF18741"/>
    </source>
</evidence>
<keyword evidence="3" id="KW-1185">Reference proteome</keyword>
<dbReference type="STRING" id="768710.DesyoDRAFT_1079"/>
<gene>
    <name evidence="2" type="ORF">DesyoDRAFT_1079</name>
</gene>
<dbReference type="HOGENOM" id="CLU_1861997_0_0_9"/>
<protein>
    <recommendedName>
        <fullName evidence="1">Restriction endonuclease type II-like domain-containing protein</fullName>
    </recommendedName>
</protein>
<name>H5Y252_9FIRM</name>
<evidence type="ECO:0000313" key="3">
    <source>
        <dbReference type="Proteomes" id="UP000005104"/>
    </source>
</evidence>
<dbReference type="InterPro" id="IPR011335">
    <property type="entry name" value="Restrct_endonuc-II-like"/>
</dbReference>
<proteinExistence type="predicted"/>
<feature type="domain" description="Restriction endonuclease type II-like" evidence="1">
    <location>
        <begin position="28"/>
        <end position="101"/>
    </location>
</feature>
<organism evidence="2 3">
    <name type="scientific">Desulfosporosinus youngiae DSM 17734</name>
    <dbReference type="NCBI Taxonomy" id="768710"/>
    <lineage>
        <taxon>Bacteria</taxon>
        <taxon>Bacillati</taxon>
        <taxon>Bacillota</taxon>
        <taxon>Clostridia</taxon>
        <taxon>Eubacteriales</taxon>
        <taxon>Desulfitobacteriaceae</taxon>
        <taxon>Desulfosporosinus</taxon>
    </lineage>
</organism>
<dbReference type="Proteomes" id="UP000005104">
    <property type="component" value="Chromosome"/>
</dbReference>
<dbReference type="AlphaFoldDB" id="H5Y252"/>
<evidence type="ECO:0000313" key="2">
    <source>
        <dbReference type="EMBL" id="EHQ88250.1"/>
    </source>
</evidence>
<reference evidence="2 3" key="1">
    <citation type="submission" date="2011-11" db="EMBL/GenBank/DDBJ databases">
        <title>The Noncontiguous Finished genome of Desulfosporosinus youngiae DSM 17734.</title>
        <authorList>
            <consortium name="US DOE Joint Genome Institute (JGI-PGF)"/>
            <person name="Lucas S."/>
            <person name="Han J."/>
            <person name="Lapidus A."/>
            <person name="Cheng J.-F."/>
            <person name="Goodwin L."/>
            <person name="Pitluck S."/>
            <person name="Peters L."/>
            <person name="Ovchinnikova G."/>
            <person name="Lu M."/>
            <person name="Land M.L."/>
            <person name="Hauser L."/>
            <person name="Pester M."/>
            <person name="Spring S."/>
            <person name="Ollivier B."/>
            <person name="Rattei T."/>
            <person name="Klenk H.-P."/>
            <person name="Wagner M."/>
            <person name="Loy A."/>
            <person name="Woyke T.J."/>
        </authorList>
    </citation>
    <scope>NUCLEOTIDE SEQUENCE [LARGE SCALE GENOMIC DNA]</scope>
    <source>
        <strain evidence="2 3">DSM 17734</strain>
    </source>
</reference>
<dbReference type="InterPro" id="IPR049468">
    <property type="entry name" value="Restrct_endonuc-II-like_dom"/>
</dbReference>